<proteinExistence type="predicted"/>
<comment type="caution">
    <text evidence="2">The sequence shown here is derived from an EMBL/GenBank/DDBJ whole genome shotgun (WGS) entry which is preliminary data.</text>
</comment>
<accession>A0A645CS29</accession>
<feature type="compositionally biased region" description="Polar residues" evidence="1">
    <location>
        <begin position="1"/>
        <end position="15"/>
    </location>
</feature>
<feature type="region of interest" description="Disordered" evidence="1">
    <location>
        <begin position="1"/>
        <end position="30"/>
    </location>
</feature>
<evidence type="ECO:0000313" key="2">
    <source>
        <dbReference type="EMBL" id="MPM79695.1"/>
    </source>
</evidence>
<dbReference type="AlphaFoldDB" id="A0A645CS29"/>
<reference evidence="2" key="1">
    <citation type="submission" date="2019-08" db="EMBL/GenBank/DDBJ databases">
        <authorList>
            <person name="Kucharzyk K."/>
            <person name="Murdoch R.W."/>
            <person name="Higgins S."/>
            <person name="Loffler F."/>
        </authorList>
    </citation>
    <scope>NUCLEOTIDE SEQUENCE</scope>
</reference>
<protein>
    <submittedName>
        <fullName evidence="2">Uncharacterized protein</fullName>
    </submittedName>
</protein>
<sequence>MERASEQSLASAKQSGQQQQGDQGDGRPIAQPAVRRHAAIGLDAAVQHAGRERRQGSLYGAVRSDDGSHAGIGGAQHRAAGFQGAHAGDLQVLRLGQRIAEPRGVRQVGQDARLGQGADDLAAENVLVADVGRHLLPGNGQRRLLFRAAREGRGRDVGVGHEPREAGRDEFAGGHQMALAVGLQRRGTETDGAVVIGVAVARQRAEDDVAVLAAGQRLQRVDVGFRQLVEEYREGGFRQQGIYRHQGIR</sequence>
<dbReference type="EMBL" id="VSSQ01029529">
    <property type="protein sequence ID" value="MPM79695.1"/>
    <property type="molecule type" value="Genomic_DNA"/>
</dbReference>
<gene>
    <name evidence="2" type="ORF">SDC9_126734</name>
</gene>
<organism evidence="2">
    <name type="scientific">bioreactor metagenome</name>
    <dbReference type="NCBI Taxonomy" id="1076179"/>
    <lineage>
        <taxon>unclassified sequences</taxon>
        <taxon>metagenomes</taxon>
        <taxon>ecological metagenomes</taxon>
    </lineage>
</organism>
<evidence type="ECO:0000256" key="1">
    <source>
        <dbReference type="SAM" id="MobiDB-lite"/>
    </source>
</evidence>
<name>A0A645CS29_9ZZZZ</name>